<feature type="domain" description="Glycosyl hydrolase family 92" evidence="2">
    <location>
        <begin position="306"/>
        <end position="756"/>
    </location>
</feature>
<dbReference type="InterPro" id="IPR019546">
    <property type="entry name" value="TAT_signal_bac_arc"/>
</dbReference>
<evidence type="ECO:0000313" key="4">
    <source>
        <dbReference type="EMBL" id="CAA9427557.1"/>
    </source>
</evidence>
<dbReference type="NCBIfam" id="TIGR01180">
    <property type="entry name" value="aman2_put"/>
    <property type="match status" value="1"/>
</dbReference>
<dbReference type="InterPro" id="IPR012939">
    <property type="entry name" value="Glyco_hydro_92"/>
</dbReference>
<dbReference type="NCBIfam" id="TIGR01409">
    <property type="entry name" value="TAT_signal_seq"/>
    <property type="match status" value="1"/>
</dbReference>
<dbReference type="Gene3D" id="3.30.2080.10">
    <property type="entry name" value="GH92 mannosidase domain"/>
    <property type="match status" value="1"/>
</dbReference>
<dbReference type="Gene3D" id="2.70.98.10">
    <property type="match status" value="1"/>
</dbReference>
<dbReference type="PANTHER" id="PTHR12143">
    <property type="entry name" value="PEPTIDE N-GLYCANASE PNGASE -RELATED"/>
    <property type="match status" value="1"/>
</dbReference>
<feature type="domain" description="Glycosyl hydrolase family 92 N-terminal" evidence="3">
    <location>
        <begin position="53"/>
        <end position="300"/>
    </location>
</feature>
<dbReference type="FunFam" id="3.30.2080.10:FF:000001">
    <property type="entry name" value="Alpha-1,2-mannosidase subfamily"/>
    <property type="match status" value="1"/>
</dbReference>
<dbReference type="Gene3D" id="1.20.1610.10">
    <property type="entry name" value="alpha-1,2-mannosidases domains"/>
    <property type="match status" value="1"/>
</dbReference>
<dbReference type="GO" id="GO:0000224">
    <property type="term" value="F:peptide-N4-(N-acetyl-beta-glucosaminyl)asparagine amidase activity"/>
    <property type="evidence" value="ECO:0007669"/>
    <property type="project" value="TreeGrafter"/>
</dbReference>
<reference evidence="4" key="1">
    <citation type="submission" date="2020-02" db="EMBL/GenBank/DDBJ databases">
        <authorList>
            <person name="Meier V. D."/>
        </authorList>
    </citation>
    <scope>NUCLEOTIDE SEQUENCE</scope>
    <source>
        <strain evidence="4">AVDCRST_MAG78</strain>
    </source>
</reference>
<accession>A0A6J4Q1B4</accession>
<organism evidence="4">
    <name type="scientific">uncultured Rubrobacteraceae bacterium</name>
    <dbReference type="NCBI Taxonomy" id="349277"/>
    <lineage>
        <taxon>Bacteria</taxon>
        <taxon>Bacillati</taxon>
        <taxon>Actinomycetota</taxon>
        <taxon>Rubrobacteria</taxon>
        <taxon>Rubrobacterales</taxon>
        <taxon>Rubrobacteraceae</taxon>
        <taxon>environmental samples</taxon>
    </lineage>
</organism>
<dbReference type="GO" id="GO:0005829">
    <property type="term" value="C:cytosol"/>
    <property type="evidence" value="ECO:0007669"/>
    <property type="project" value="TreeGrafter"/>
</dbReference>
<dbReference type="PROSITE" id="PS51318">
    <property type="entry name" value="TAT"/>
    <property type="match status" value="1"/>
</dbReference>
<dbReference type="InterPro" id="IPR050883">
    <property type="entry name" value="PNGase"/>
</dbReference>
<dbReference type="EMBL" id="CADCVB010000096">
    <property type="protein sequence ID" value="CAA9427557.1"/>
    <property type="molecule type" value="Genomic_DNA"/>
</dbReference>
<evidence type="ECO:0000259" key="2">
    <source>
        <dbReference type="Pfam" id="PF07971"/>
    </source>
</evidence>
<dbReference type="Pfam" id="PF17678">
    <property type="entry name" value="Glyco_hydro_92N"/>
    <property type="match status" value="1"/>
</dbReference>
<dbReference type="InterPro" id="IPR008928">
    <property type="entry name" value="6-hairpin_glycosidase_sf"/>
</dbReference>
<name>A0A6J4Q1B4_9ACTN</name>
<gene>
    <name evidence="4" type="ORF">AVDCRST_MAG78-1455</name>
</gene>
<dbReference type="InterPro" id="IPR014718">
    <property type="entry name" value="GH-type_carb-bd"/>
</dbReference>
<protein>
    <submittedName>
        <fullName evidence="4">GH92</fullName>
    </submittedName>
</protein>
<dbReference type="GO" id="GO:0030246">
    <property type="term" value="F:carbohydrate binding"/>
    <property type="evidence" value="ECO:0007669"/>
    <property type="project" value="InterPro"/>
</dbReference>
<dbReference type="AlphaFoldDB" id="A0A6J4Q1B4"/>
<dbReference type="PANTHER" id="PTHR12143:SF43">
    <property type="entry name" value="PUTATIVE-RELATED"/>
    <property type="match status" value="1"/>
</dbReference>
<evidence type="ECO:0000256" key="1">
    <source>
        <dbReference type="SAM" id="MobiDB-lite"/>
    </source>
</evidence>
<proteinExistence type="predicted"/>
<evidence type="ECO:0000259" key="3">
    <source>
        <dbReference type="Pfam" id="PF17678"/>
    </source>
</evidence>
<dbReference type="SUPFAM" id="SSF48208">
    <property type="entry name" value="Six-hairpin glycosidases"/>
    <property type="match status" value="1"/>
</dbReference>
<dbReference type="InterPro" id="IPR006311">
    <property type="entry name" value="TAT_signal"/>
</dbReference>
<feature type="region of interest" description="Disordered" evidence="1">
    <location>
        <begin position="750"/>
        <end position="779"/>
    </location>
</feature>
<dbReference type="Gene3D" id="1.20.1050.60">
    <property type="entry name" value="alpha-1,2-mannosidase"/>
    <property type="match status" value="1"/>
</dbReference>
<dbReference type="InterPro" id="IPR041371">
    <property type="entry name" value="GH92_N"/>
</dbReference>
<dbReference type="GO" id="GO:0006516">
    <property type="term" value="P:glycoprotein catabolic process"/>
    <property type="evidence" value="ECO:0007669"/>
    <property type="project" value="TreeGrafter"/>
</dbReference>
<dbReference type="Pfam" id="PF07971">
    <property type="entry name" value="Glyco_hydro_92"/>
    <property type="match status" value="1"/>
</dbReference>
<dbReference type="GO" id="GO:0005975">
    <property type="term" value="P:carbohydrate metabolic process"/>
    <property type="evidence" value="ECO:0007669"/>
    <property type="project" value="InterPro"/>
</dbReference>
<sequence>MSESGLPRGRITRRQFLAAATAAGTGLALARTPPGHAAQEAAPGAVAGSLLGYIDPFVGVDNEGQTVPGAQVPFGFASISPDTTDPGEKYTTTGYDSEGEVLGFSQTHVSGTGGRSKYGNFRMTPLVGELTVEEQRYQKGEEEASPGYYSVTLEDNGLGVELTATRLCGLHRYTFPAASADASEAHVILEATSVIEVDDRAMPTPVSFMQRPTSSEVSVVEPDRVEGSASFEGGWAPGPYTLYFHAQFDRPFDRAGTWAGEEIGEEPSAEGGEDETIGAYATFDLEEEAETVVQTRIGVSFTSVEKARENLETEIPDFDFDVTRSEAEAAWEEVLSTLQVEGGTEEERSIFYTGLYRMHFMPHDLTGENVWWDSEAPHYEEFYAIWDTFRTVHPLLTLIQPERQSGMVQSLVETYENTGWMPDSRIAGNNGLTQGGSNGDVLVADAIAKGLEGIDYETAYEALVKNAEEEPEDPLLEGRGGVSDLEELGYVSLDYERSGTRTVEYAYNDYCIALVAEALGLTEDYEKYLERSKSWENLWDAETQSIRPRYPDGSYLEDFDRTHNYPDDEYGVFDAPFYKGNGYQYSTFVPHDVQSLINRLGGDEEFVAWLDELFDEGIHTQNNEPDILAPYLYIHAGRPDKTAERVRDILSGDYSTGRTGLPGNDDSGTMSSWYVWSAMGLYPNAGQPYYYIGSPLFIRASIDLGDGQSFTVEAPETSEDNKYVLSATLDGEVLDRAWLRHEEIARGGDLVLEMGDSPSDWGQDDRPPSVSSPEGDASA</sequence>
<dbReference type="InterPro" id="IPR005887">
    <property type="entry name" value="GH92_a_mannosidase_put"/>
</dbReference>